<evidence type="ECO:0000313" key="8">
    <source>
        <dbReference type="EMBL" id="GKT47768.1"/>
    </source>
</evidence>
<evidence type="ECO:0000313" key="9">
    <source>
        <dbReference type="Proteomes" id="UP001055115"/>
    </source>
</evidence>
<feature type="transmembrane region" description="Helical" evidence="6">
    <location>
        <begin position="101"/>
        <end position="118"/>
    </location>
</feature>
<evidence type="ECO:0000256" key="3">
    <source>
        <dbReference type="ARBA" id="ARBA00022989"/>
    </source>
</evidence>
<comment type="subcellular location">
    <subcellularLocation>
        <location evidence="1">Membrane</location>
        <topology evidence="1">Multi-pass membrane protein</topology>
    </subcellularLocation>
</comment>
<accession>A0AA37P8T7</accession>
<feature type="transmembrane region" description="Helical" evidence="6">
    <location>
        <begin position="385"/>
        <end position="412"/>
    </location>
</feature>
<dbReference type="InterPro" id="IPR011701">
    <property type="entry name" value="MFS"/>
</dbReference>
<feature type="transmembrane region" description="Helical" evidence="6">
    <location>
        <begin position="223"/>
        <end position="239"/>
    </location>
</feature>
<dbReference type="GO" id="GO:0005886">
    <property type="term" value="C:plasma membrane"/>
    <property type="evidence" value="ECO:0007669"/>
    <property type="project" value="TreeGrafter"/>
</dbReference>
<keyword evidence="9" id="KW-1185">Reference proteome</keyword>
<gene>
    <name evidence="8" type="ORF">ColSpa_07949</name>
</gene>
<keyword evidence="4 6" id="KW-0472">Membrane</keyword>
<evidence type="ECO:0000256" key="1">
    <source>
        <dbReference type="ARBA" id="ARBA00004141"/>
    </source>
</evidence>
<evidence type="ECO:0000256" key="5">
    <source>
        <dbReference type="SAM" id="MobiDB-lite"/>
    </source>
</evidence>
<keyword evidence="2 6" id="KW-0812">Transmembrane</keyword>
<reference evidence="8 9" key="1">
    <citation type="submission" date="2022-03" db="EMBL/GenBank/DDBJ databases">
        <title>Genome data of Colletotrichum spp.</title>
        <authorList>
            <person name="Utami Y.D."/>
            <person name="Hiruma K."/>
        </authorList>
    </citation>
    <scope>NUCLEOTIDE SEQUENCE [LARGE SCALE GENOMIC DNA]</scope>
    <source>
        <strain evidence="8 9">MAFF 239500</strain>
    </source>
</reference>
<dbReference type="InterPro" id="IPR036259">
    <property type="entry name" value="MFS_trans_sf"/>
</dbReference>
<sequence>MGVTNPVQSPHQAGADTPAEDVEKQIESDITSSEDDILQPEMTWDDPREKRNPRNWSTAMKILHTAIPCFLAFEITFATSITVPATTQIMQEFSISRTRSVLPLTLYTLGLAVGPLFIAPFSEVFGRKPIYAISCTCLLAFLGGSSATTTFSGLLACRFLAGTLGSAGIAVGAGTIADVWELGKGAGASLLYILGPFLGPTLGPLAGAYVLEDRNGDWRWTQYVLLLVGAPIWMGIVLMKETSKLWILRKENGEPTITLTRLGGLVRTAVMRPTKMLCTEIIVSSLALYTAFAYAMIFSYFASCSYVLQLYYGFNLRQVGLSFISVIIGYILATFVYGFLDTRFRIPAVLAGTDTPEQRLYAALVGSVMLPVGLFWYAWEAREGGNWAALVAAGIPFGLGAFSLFVGLHLILEQK</sequence>
<feature type="transmembrane region" description="Helical" evidence="6">
    <location>
        <begin position="62"/>
        <end position="81"/>
    </location>
</feature>
<proteinExistence type="predicted"/>
<dbReference type="Proteomes" id="UP001055115">
    <property type="component" value="Unassembled WGS sequence"/>
</dbReference>
<dbReference type="GO" id="GO:0015606">
    <property type="term" value="F:spermidine transmembrane transporter activity"/>
    <property type="evidence" value="ECO:0007669"/>
    <property type="project" value="TreeGrafter"/>
</dbReference>
<evidence type="ECO:0000259" key="7">
    <source>
        <dbReference type="PROSITE" id="PS50850"/>
    </source>
</evidence>
<feature type="transmembrane region" description="Helical" evidence="6">
    <location>
        <begin position="281"/>
        <end position="301"/>
    </location>
</feature>
<dbReference type="PANTHER" id="PTHR23502">
    <property type="entry name" value="MAJOR FACILITATOR SUPERFAMILY"/>
    <property type="match status" value="1"/>
</dbReference>
<dbReference type="GO" id="GO:0042908">
    <property type="term" value="P:xenobiotic transport"/>
    <property type="evidence" value="ECO:0007669"/>
    <property type="project" value="UniProtKB-ARBA"/>
</dbReference>
<dbReference type="GeneID" id="73328751"/>
<feature type="transmembrane region" description="Helical" evidence="6">
    <location>
        <begin position="321"/>
        <end position="340"/>
    </location>
</feature>
<evidence type="ECO:0000256" key="4">
    <source>
        <dbReference type="ARBA" id="ARBA00023136"/>
    </source>
</evidence>
<dbReference type="GO" id="GO:0000297">
    <property type="term" value="F:spermine transmembrane transporter activity"/>
    <property type="evidence" value="ECO:0007669"/>
    <property type="project" value="TreeGrafter"/>
</dbReference>
<keyword evidence="3 6" id="KW-1133">Transmembrane helix</keyword>
<organism evidence="8 9">
    <name type="scientific">Colletotrichum spaethianum</name>
    <dbReference type="NCBI Taxonomy" id="700344"/>
    <lineage>
        <taxon>Eukaryota</taxon>
        <taxon>Fungi</taxon>
        <taxon>Dikarya</taxon>
        <taxon>Ascomycota</taxon>
        <taxon>Pezizomycotina</taxon>
        <taxon>Sordariomycetes</taxon>
        <taxon>Hypocreomycetidae</taxon>
        <taxon>Glomerellales</taxon>
        <taxon>Glomerellaceae</taxon>
        <taxon>Colletotrichum</taxon>
        <taxon>Colletotrichum spaethianum species complex</taxon>
    </lineage>
</organism>
<feature type="transmembrane region" description="Helical" evidence="6">
    <location>
        <begin position="159"/>
        <end position="177"/>
    </location>
</feature>
<dbReference type="EMBL" id="BQXU01000020">
    <property type="protein sequence ID" value="GKT47768.1"/>
    <property type="molecule type" value="Genomic_DNA"/>
</dbReference>
<dbReference type="InterPro" id="IPR005829">
    <property type="entry name" value="Sugar_transporter_CS"/>
</dbReference>
<protein>
    <submittedName>
        <fullName evidence="8">Polyamine transporter 4</fullName>
    </submittedName>
</protein>
<comment type="caution">
    <text evidence="8">The sequence shown here is derived from an EMBL/GenBank/DDBJ whole genome shotgun (WGS) entry which is preliminary data.</text>
</comment>
<dbReference type="Gene3D" id="1.20.1720.10">
    <property type="entry name" value="Multidrug resistance protein D"/>
    <property type="match status" value="1"/>
</dbReference>
<dbReference type="Pfam" id="PF07690">
    <property type="entry name" value="MFS_1"/>
    <property type="match status" value="1"/>
</dbReference>
<evidence type="ECO:0000256" key="6">
    <source>
        <dbReference type="SAM" id="Phobius"/>
    </source>
</evidence>
<dbReference type="RefSeq" id="XP_049130118.1">
    <property type="nucleotide sequence ID" value="XM_049274161.1"/>
</dbReference>
<feature type="transmembrane region" description="Helical" evidence="6">
    <location>
        <begin position="189"/>
        <end position="211"/>
    </location>
</feature>
<dbReference type="PANTHER" id="PTHR23502:SF182">
    <property type="entry name" value="POLYAMINE TRANSPORTER, PUTATIVE-RELATED"/>
    <property type="match status" value="1"/>
</dbReference>
<dbReference type="PROSITE" id="PS00216">
    <property type="entry name" value="SUGAR_TRANSPORT_1"/>
    <property type="match status" value="1"/>
</dbReference>
<dbReference type="GO" id="GO:0140115">
    <property type="term" value="P:export across plasma membrane"/>
    <property type="evidence" value="ECO:0007669"/>
    <property type="project" value="UniProtKB-ARBA"/>
</dbReference>
<name>A0AA37P8T7_9PEZI</name>
<evidence type="ECO:0000256" key="2">
    <source>
        <dbReference type="ARBA" id="ARBA00022692"/>
    </source>
</evidence>
<feature type="transmembrane region" description="Helical" evidence="6">
    <location>
        <begin position="130"/>
        <end position="147"/>
    </location>
</feature>
<dbReference type="PROSITE" id="PS50850">
    <property type="entry name" value="MFS"/>
    <property type="match status" value="1"/>
</dbReference>
<dbReference type="SUPFAM" id="SSF103473">
    <property type="entry name" value="MFS general substrate transporter"/>
    <property type="match status" value="1"/>
</dbReference>
<feature type="domain" description="Major facilitator superfamily (MFS) profile" evidence="7">
    <location>
        <begin position="64"/>
        <end position="415"/>
    </location>
</feature>
<feature type="region of interest" description="Disordered" evidence="5">
    <location>
        <begin position="1"/>
        <end position="52"/>
    </location>
</feature>
<feature type="transmembrane region" description="Helical" evidence="6">
    <location>
        <begin position="360"/>
        <end position="379"/>
    </location>
</feature>
<dbReference type="AlphaFoldDB" id="A0AA37P8T7"/>
<feature type="compositionally biased region" description="Polar residues" evidence="5">
    <location>
        <begin position="1"/>
        <end position="11"/>
    </location>
</feature>
<dbReference type="InterPro" id="IPR020846">
    <property type="entry name" value="MFS_dom"/>
</dbReference>